<evidence type="ECO:0000313" key="1">
    <source>
        <dbReference type="EMBL" id="QDV38555.1"/>
    </source>
</evidence>
<accession>A0A518HCG1</accession>
<evidence type="ECO:0000313" key="2">
    <source>
        <dbReference type="Proteomes" id="UP000317835"/>
    </source>
</evidence>
<name>A0A518HCG1_9BACT</name>
<dbReference type="OrthoDB" id="488825at2"/>
<dbReference type="RefSeq" id="WP_145277146.1">
    <property type="nucleotide sequence ID" value="NZ_CP036426.1"/>
</dbReference>
<protein>
    <recommendedName>
        <fullName evidence="3">DUF4926 domain-containing protein</fullName>
    </recommendedName>
</protein>
<evidence type="ECO:0008006" key="3">
    <source>
        <dbReference type="Google" id="ProtNLM"/>
    </source>
</evidence>
<dbReference type="InterPro" id="IPR032568">
    <property type="entry name" value="DUF4926"/>
</dbReference>
<dbReference type="Pfam" id="PF16277">
    <property type="entry name" value="DUF4926"/>
    <property type="match status" value="1"/>
</dbReference>
<dbReference type="AlphaFoldDB" id="A0A518HCG1"/>
<keyword evidence="2" id="KW-1185">Reference proteome</keyword>
<gene>
    <name evidence="1" type="ORF">ElP_65100</name>
</gene>
<dbReference type="KEGG" id="tpla:ElP_65100"/>
<sequence length="82" mass="9093">MKPALYDRVTLRRDLDEHGLKREDVATLVDFVPHPLGGEDGVILEVFNAIGESTAIVTVKESEIESLRADEILAVRPLPRIS</sequence>
<dbReference type="EMBL" id="CP036426">
    <property type="protein sequence ID" value="QDV38555.1"/>
    <property type="molecule type" value="Genomic_DNA"/>
</dbReference>
<dbReference type="Proteomes" id="UP000317835">
    <property type="component" value="Chromosome"/>
</dbReference>
<organism evidence="1 2">
    <name type="scientific">Tautonia plasticadhaerens</name>
    <dbReference type="NCBI Taxonomy" id="2527974"/>
    <lineage>
        <taxon>Bacteria</taxon>
        <taxon>Pseudomonadati</taxon>
        <taxon>Planctomycetota</taxon>
        <taxon>Planctomycetia</taxon>
        <taxon>Isosphaerales</taxon>
        <taxon>Isosphaeraceae</taxon>
        <taxon>Tautonia</taxon>
    </lineage>
</organism>
<reference evidence="1 2" key="1">
    <citation type="submission" date="2019-02" db="EMBL/GenBank/DDBJ databases">
        <title>Deep-cultivation of Planctomycetes and their phenomic and genomic characterization uncovers novel biology.</title>
        <authorList>
            <person name="Wiegand S."/>
            <person name="Jogler M."/>
            <person name="Boedeker C."/>
            <person name="Pinto D."/>
            <person name="Vollmers J."/>
            <person name="Rivas-Marin E."/>
            <person name="Kohn T."/>
            <person name="Peeters S.H."/>
            <person name="Heuer A."/>
            <person name="Rast P."/>
            <person name="Oberbeckmann S."/>
            <person name="Bunk B."/>
            <person name="Jeske O."/>
            <person name="Meyerdierks A."/>
            <person name="Storesund J.E."/>
            <person name="Kallscheuer N."/>
            <person name="Luecker S."/>
            <person name="Lage O.M."/>
            <person name="Pohl T."/>
            <person name="Merkel B.J."/>
            <person name="Hornburger P."/>
            <person name="Mueller R.-W."/>
            <person name="Bruemmer F."/>
            <person name="Labrenz M."/>
            <person name="Spormann A.M."/>
            <person name="Op den Camp H."/>
            <person name="Overmann J."/>
            <person name="Amann R."/>
            <person name="Jetten M.S.M."/>
            <person name="Mascher T."/>
            <person name="Medema M.H."/>
            <person name="Devos D.P."/>
            <person name="Kaster A.-K."/>
            <person name="Ovreas L."/>
            <person name="Rohde M."/>
            <person name="Galperin M.Y."/>
            <person name="Jogler C."/>
        </authorList>
    </citation>
    <scope>NUCLEOTIDE SEQUENCE [LARGE SCALE GENOMIC DNA]</scope>
    <source>
        <strain evidence="1 2">ElP</strain>
    </source>
</reference>
<proteinExistence type="predicted"/>